<keyword evidence="1" id="KW-0732">Signal</keyword>
<dbReference type="InParanoid" id="B0DUU6"/>
<feature type="signal peptide" evidence="1">
    <location>
        <begin position="1"/>
        <end position="19"/>
    </location>
</feature>
<dbReference type="HOGENOM" id="CLU_1825622_0_0_1"/>
<dbReference type="AlphaFoldDB" id="B0DUU6"/>
<dbReference type="RefSeq" id="XP_001887749.1">
    <property type="nucleotide sequence ID" value="XM_001887714.1"/>
</dbReference>
<reference evidence="2 3" key="1">
    <citation type="journal article" date="2008" name="Nature">
        <title>The genome of Laccaria bicolor provides insights into mycorrhizal symbiosis.</title>
        <authorList>
            <person name="Martin F."/>
            <person name="Aerts A."/>
            <person name="Ahren D."/>
            <person name="Brun A."/>
            <person name="Danchin E.G.J."/>
            <person name="Duchaussoy F."/>
            <person name="Gibon J."/>
            <person name="Kohler A."/>
            <person name="Lindquist E."/>
            <person name="Pereda V."/>
            <person name="Salamov A."/>
            <person name="Shapiro H.J."/>
            <person name="Wuyts J."/>
            <person name="Blaudez D."/>
            <person name="Buee M."/>
            <person name="Brokstein P."/>
            <person name="Canbaeck B."/>
            <person name="Cohen D."/>
            <person name="Courty P.E."/>
            <person name="Coutinho P.M."/>
            <person name="Delaruelle C."/>
            <person name="Detter J.C."/>
            <person name="Deveau A."/>
            <person name="DiFazio S."/>
            <person name="Duplessis S."/>
            <person name="Fraissinet-Tachet L."/>
            <person name="Lucic E."/>
            <person name="Frey-Klett P."/>
            <person name="Fourrey C."/>
            <person name="Feussner I."/>
            <person name="Gay G."/>
            <person name="Grimwood J."/>
            <person name="Hoegger P.J."/>
            <person name="Jain P."/>
            <person name="Kilaru S."/>
            <person name="Labbe J."/>
            <person name="Lin Y.C."/>
            <person name="Legue V."/>
            <person name="Le Tacon F."/>
            <person name="Marmeisse R."/>
            <person name="Melayah D."/>
            <person name="Montanini B."/>
            <person name="Muratet M."/>
            <person name="Nehls U."/>
            <person name="Niculita-Hirzel H."/>
            <person name="Oudot-Le Secq M.P."/>
            <person name="Peter M."/>
            <person name="Quesneville H."/>
            <person name="Rajashekar B."/>
            <person name="Reich M."/>
            <person name="Rouhier N."/>
            <person name="Schmutz J."/>
            <person name="Yin T."/>
            <person name="Chalot M."/>
            <person name="Henrissat B."/>
            <person name="Kuees U."/>
            <person name="Lucas S."/>
            <person name="Van de Peer Y."/>
            <person name="Podila G.K."/>
            <person name="Polle A."/>
            <person name="Pukkila P.J."/>
            <person name="Richardson P.M."/>
            <person name="Rouze P."/>
            <person name="Sanders I.R."/>
            <person name="Stajich J.E."/>
            <person name="Tunlid A."/>
            <person name="Tuskan G."/>
            <person name="Grigoriev I.V."/>
        </authorList>
    </citation>
    <scope>NUCLEOTIDE SEQUENCE [LARGE SCALE GENOMIC DNA]</scope>
    <source>
        <strain evidence="3">S238N-H82 / ATCC MYA-4686</strain>
    </source>
</reference>
<accession>B0DUU6</accession>
<dbReference type="GeneID" id="6083306"/>
<protein>
    <submittedName>
        <fullName evidence="2">Predicted protein</fullName>
    </submittedName>
</protein>
<evidence type="ECO:0000256" key="1">
    <source>
        <dbReference type="SAM" id="SignalP"/>
    </source>
</evidence>
<evidence type="ECO:0000313" key="2">
    <source>
        <dbReference type="EMBL" id="EDR01673.1"/>
    </source>
</evidence>
<feature type="chain" id="PRO_5002747360" evidence="1">
    <location>
        <begin position="20"/>
        <end position="141"/>
    </location>
</feature>
<organism evidence="3">
    <name type="scientific">Laccaria bicolor (strain S238N-H82 / ATCC MYA-4686)</name>
    <name type="common">Bicoloured deceiver</name>
    <name type="synonym">Laccaria laccata var. bicolor</name>
    <dbReference type="NCBI Taxonomy" id="486041"/>
    <lineage>
        <taxon>Eukaryota</taxon>
        <taxon>Fungi</taxon>
        <taxon>Dikarya</taxon>
        <taxon>Basidiomycota</taxon>
        <taxon>Agaricomycotina</taxon>
        <taxon>Agaricomycetes</taxon>
        <taxon>Agaricomycetidae</taxon>
        <taxon>Agaricales</taxon>
        <taxon>Agaricineae</taxon>
        <taxon>Hydnangiaceae</taxon>
        <taxon>Laccaria</taxon>
    </lineage>
</organism>
<evidence type="ECO:0000313" key="3">
    <source>
        <dbReference type="Proteomes" id="UP000001194"/>
    </source>
</evidence>
<sequence>MSKNAVSLVFIFQLKVLKFFTCVFIDQIPEASFTIVEAVFSSQLIFMPEGGEFSLLGELYPVTQALDLRSNKLNIVNQVVLEGLYWGRLLLERLTLNGGARLETNRTALAQTSVLQLLPRNKLEHLRTPQKPGFSKYFGGT</sequence>
<name>B0DUU6_LACBS</name>
<dbReference type="EMBL" id="DS547137">
    <property type="protein sequence ID" value="EDR01673.1"/>
    <property type="molecule type" value="Genomic_DNA"/>
</dbReference>
<dbReference type="Proteomes" id="UP000001194">
    <property type="component" value="Unassembled WGS sequence"/>
</dbReference>
<gene>
    <name evidence="2" type="ORF">LACBIDRAFT_333093</name>
</gene>
<keyword evidence="3" id="KW-1185">Reference proteome</keyword>
<proteinExistence type="predicted"/>
<dbReference type="KEGG" id="lbc:LACBIDRAFT_333093"/>